<evidence type="ECO:0000313" key="2">
    <source>
        <dbReference type="EMBL" id="ABZ69837.1"/>
    </source>
</evidence>
<evidence type="ECO:0000256" key="1">
    <source>
        <dbReference type="SAM" id="SignalP"/>
    </source>
</evidence>
<accession>B0T8D6</accession>
<dbReference type="KEGG" id="cak:Caul_0704"/>
<sequence precursor="true">MRRVASLLILSLLAASGGPAVAGQTACWFENGAVIVPAAIGGMAGDYVLDLSAPRTLLHETAAQRGGYAETALTLPVDVAGQRVEAAPVAVRDLDYRGVGFFSPIIGVIGADILDRYVLTLDFAPCRLGLERPTTPPGGATVDQAGALRVIMVGGVPTVFAAASDGRKGVSGPFALDTASGGGVRARGAADGPRQKPAGTLRALSLDGTLRQNLPAVIAGDLPDGVVGALGVEVLSAYRLRLDPQTLGLWLTPKEKGPGVSAEP</sequence>
<gene>
    <name evidence="2" type="ordered locus">Caul_0704</name>
</gene>
<proteinExistence type="predicted"/>
<evidence type="ECO:0008006" key="3">
    <source>
        <dbReference type="Google" id="ProtNLM"/>
    </source>
</evidence>
<dbReference type="Gene3D" id="2.40.70.10">
    <property type="entry name" value="Acid Proteases"/>
    <property type="match status" value="1"/>
</dbReference>
<dbReference type="AlphaFoldDB" id="B0T8D6"/>
<dbReference type="OrthoDB" id="7187628at2"/>
<keyword evidence="1" id="KW-0732">Signal</keyword>
<organism evidence="2">
    <name type="scientific">Caulobacter sp. (strain K31)</name>
    <dbReference type="NCBI Taxonomy" id="366602"/>
    <lineage>
        <taxon>Bacteria</taxon>
        <taxon>Pseudomonadati</taxon>
        <taxon>Pseudomonadota</taxon>
        <taxon>Alphaproteobacteria</taxon>
        <taxon>Caulobacterales</taxon>
        <taxon>Caulobacteraceae</taxon>
        <taxon>Caulobacter</taxon>
    </lineage>
</organism>
<name>B0T8D6_CAUSK</name>
<feature type="chain" id="PRO_5002753469" description="Aspartyl protease" evidence="1">
    <location>
        <begin position="23"/>
        <end position="264"/>
    </location>
</feature>
<dbReference type="STRING" id="366602.Caul_0704"/>
<reference evidence="2" key="1">
    <citation type="submission" date="2008-01" db="EMBL/GenBank/DDBJ databases">
        <title>Complete sequence of chromosome of Caulobacter sp. K31.</title>
        <authorList>
            <consortium name="US DOE Joint Genome Institute"/>
            <person name="Copeland A."/>
            <person name="Lucas S."/>
            <person name="Lapidus A."/>
            <person name="Barry K."/>
            <person name="Glavina del Rio T."/>
            <person name="Dalin E."/>
            <person name="Tice H."/>
            <person name="Pitluck S."/>
            <person name="Bruce D."/>
            <person name="Goodwin L."/>
            <person name="Thompson L.S."/>
            <person name="Brettin T."/>
            <person name="Detter J.C."/>
            <person name="Han C."/>
            <person name="Schmutz J."/>
            <person name="Larimer F."/>
            <person name="Land M."/>
            <person name="Hauser L."/>
            <person name="Kyrpides N."/>
            <person name="Kim E."/>
            <person name="Stephens C."/>
            <person name="Richardson P."/>
        </authorList>
    </citation>
    <scope>NUCLEOTIDE SEQUENCE [LARGE SCALE GENOMIC DNA]</scope>
    <source>
        <strain evidence="2">K31</strain>
    </source>
</reference>
<dbReference type="EMBL" id="CP000927">
    <property type="protein sequence ID" value="ABZ69837.1"/>
    <property type="molecule type" value="Genomic_DNA"/>
</dbReference>
<protein>
    <recommendedName>
        <fullName evidence="3">Aspartyl protease</fullName>
    </recommendedName>
</protein>
<dbReference type="InterPro" id="IPR021109">
    <property type="entry name" value="Peptidase_aspartic_dom_sf"/>
</dbReference>
<feature type="signal peptide" evidence="1">
    <location>
        <begin position="1"/>
        <end position="22"/>
    </location>
</feature>
<dbReference type="HOGENOM" id="CLU_1080504_0_0_5"/>